<organism evidence="1 2">
    <name type="scientific">Paracoccus aurantius</name>
    <dbReference type="NCBI Taxonomy" id="3073814"/>
    <lineage>
        <taxon>Bacteria</taxon>
        <taxon>Pseudomonadati</taxon>
        <taxon>Pseudomonadota</taxon>
        <taxon>Alphaproteobacteria</taxon>
        <taxon>Rhodobacterales</taxon>
        <taxon>Paracoccaceae</taxon>
        <taxon>Paracoccus</taxon>
    </lineage>
</organism>
<dbReference type="Proteomes" id="UP001269144">
    <property type="component" value="Unassembled WGS sequence"/>
</dbReference>
<sequence length="104" mass="11878">MNASELTRRAGFYEPVEEVDADGMIVQGWTLQFTCAAHIRYLRGSEAVMQARLQSKAPAVVTIRDFAAARQITSEWRVEIDDRTFDLKEDPRREDAMLAMLVED</sequence>
<comment type="caution">
    <text evidence="1">The sequence shown here is derived from an EMBL/GenBank/DDBJ whole genome shotgun (WGS) entry which is preliminary data.</text>
</comment>
<dbReference type="EMBL" id="JAVQLW010000001">
    <property type="protein sequence ID" value="MDS9468698.1"/>
    <property type="molecule type" value="Genomic_DNA"/>
</dbReference>
<dbReference type="Gene3D" id="2.40.10.270">
    <property type="entry name" value="Bacteriophage SPP1 head-tail adaptor protein"/>
    <property type="match status" value="1"/>
</dbReference>
<dbReference type="InterPro" id="IPR038666">
    <property type="entry name" value="SSP1_head-tail_sf"/>
</dbReference>
<dbReference type="RefSeq" id="WP_311160970.1">
    <property type="nucleotide sequence ID" value="NZ_JAVQLW010000001.1"/>
</dbReference>
<protein>
    <submittedName>
        <fullName evidence="1">Phage head closure protein</fullName>
    </submittedName>
</protein>
<reference evidence="2" key="1">
    <citation type="submission" date="2023-07" db="EMBL/GenBank/DDBJ databases">
        <title>Paracoccus sp. MBLB3053 whole genome sequence.</title>
        <authorList>
            <person name="Hwang C.Y."/>
            <person name="Cho E.-S."/>
            <person name="Seo M.-J."/>
        </authorList>
    </citation>
    <scope>NUCLEOTIDE SEQUENCE [LARGE SCALE GENOMIC DNA]</scope>
    <source>
        <strain evidence="2">MBLB3053</strain>
    </source>
</reference>
<dbReference type="Pfam" id="PF05521">
    <property type="entry name" value="Phage_HCP"/>
    <property type="match status" value="1"/>
</dbReference>
<proteinExistence type="predicted"/>
<gene>
    <name evidence="1" type="ORF">RGQ15_14120</name>
</gene>
<evidence type="ECO:0000313" key="2">
    <source>
        <dbReference type="Proteomes" id="UP001269144"/>
    </source>
</evidence>
<keyword evidence="2" id="KW-1185">Reference proteome</keyword>
<name>A0ABU2HUH2_9RHOB</name>
<dbReference type="InterPro" id="IPR008767">
    <property type="entry name" value="Phage_SPP1_head-tail_adaptor"/>
</dbReference>
<dbReference type="NCBIfam" id="TIGR01563">
    <property type="entry name" value="gp16_SPP1"/>
    <property type="match status" value="1"/>
</dbReference>
<evidence type="ECO:0000313" key="1">
    <source>
        <dbReference type="EMBL" id="MDS9468698.1"/>
    </source>
</evidence>
<accession>A0ABU2HUH2</accession>